<organism evidence="2 3">
    <name type="scientific">Spodoptera exigua</name>
    <name type="common">Beet armyworm</name>
    <name type="synonym">Noctua fulgens</name>
    <dbReference type="NCBI Taxonomy" id="7107"/>
    <lineage>
        <taxon>Eukaryota</taxon>
        <taxon>Metazoa</taxon>
        <taxon>Ecdysozoa</taxon>
        <taxon>Arthropoda</taxon>
        <taxon>Hexapoda</taxon>
        <taxon>Insecta</taxon>
        <taxon>Pterygota</taxon>
        <taxon>Neoptera</taxon>
        <taxon>Endopterygota</taxon>
        <taxon>Lepidoptera</taxon>
        <taxon>Glossata</taxon>
        <taxon>Ditrysia</taxon>
        <taxon>Noctuoidea</taxon>
        <taxon>Noctuidae</taxon>
        <taxon>Amphipyrinae</taxon>
        <taxon>Spodoptera</taxon>
    </lineage>
</organism>
<evidence type="ECO:0000313" key="2">
    <source>
        <dbReference type="EMBL" id="KAF9405959.1"/>
    </source>
</evidence>
<accession>A0A835G3C9</accession>
<proteinExistence type="predicted"/>
<dbReference type="EMBL" id="JACKWZ010000657">
    <property type="protein sequence ID" value="KAF9405959.1"/>
    <property type="molecule type" value="Genomic_DNA"/>
</dbReference>
<name>A0A835G3C9_SPOEX</name>
<evidence type="ECO:0000313" key="3">
    <source>
        <dbReference type="Proteomes" id="UP000648187"/>
    </source>
</evidence>
<sequence length="298" mass="34410">MKHLLILFGLSALTTVISGKSHCHACFDSICYSKARIFQNYPISGQLAVDRVANVVYFHYEDTQPLDHTVAFDLHDIRFLNIPGIQFSFARAVDQATREAYIGGANGIYKYNPITNVTTHFALNNKTIWHMQFKDKIYYTIFMTKGLYTYEKKQSKPVVALKDYTIDDFIVDKRDDIYFMSNFTVYKLKKGENKVTIFSTIIYSLTTDINDNAYFIQRDTRGLYKIDYRTGRLTEVGAFGSGSPFRTVFDNFNNVIYYDGNSDELFYLTPNYGRCKVTDEGKGRKLKKKVSSYFDSDI</sequence>
<keyword evidence="3" id="KW-1185">Reference proteome</keyword>
<feature type="chain" id="PRO_5032444495" description="Ommochrome-binding protein-like" evidence="1">
    <location>
        <begin position="20"/>
        <end position="298"/>
    </location>
</feature>
<dbReference type="Gene3D" id="2.130.10.10">
    <property type="entry name" value="YVTN repeat-like/Quinoprotein amine dehydrogenase"/>
    <property type="match status" value="1"/>
</dbReference>
<feature type="signal peptide" evidence="1">
    <location>
        <begin position="1"/>
        <end position="19"/>
    </location>
</feature>
<comment type="caution">
    <text evidence="2">The sequence shown here is derived from an EMBL/GenBank/DDBJ whole genome shotgun (WGS) entry which is preliminary data.</text>
</comment>
<dbReference type="InterPro" id="IPR015943">
    <property type="entry name" value="WD40/YVTN_repeat-like_dom_sf"/>
</dbReference>
<reference evidence="2" key="1">
    <citation type="submission" date="2020-08" db="EMBL/GenBank/DDBJ databases">
        <title>Spodoptera exigua strain:BAW_Kor-Di-RS1 Genome sequencing and assembly.</title>
        <authorList>
            <person name="Kim J."/>
            <person name="Nam H.Y."/>
            <person name="Kwon M."/>
            <person name="Choi J.H."/>
            <person name="Cho S.R."/>
            <person name="Kim G.-H."/>
        </authorList>
    </citation>
    <scope>NUCLEOTIDE SEQUENCE</scope>
    <source>
        <strain evidence="2">BAW_Kor-Di-RS1</strain>
        <tissue evidence="2">Whole-body</tissue>
    </source>
</reference>
<dbReference type="AlphaFoldDB" id="A0A835G3C9"/>
<evidence type="ECO:0008006" key="4">
    <source>
        <dbReference type="Google" id="ProtNLM"/>
    </source>
</evidence>
<evidence type="ECO:0000256" key="1">
    <source>
        <dbReference type="SAM" id="SignalP"/>
    </source>
</evidence>
<gene>
    <name evidence="2" type="ORF">HW555_013499</name>
</gene>
<dbReference type="Proteomes" id="UP000648187">
    <property type="component" value="Unassembled WGS sequence"/>
</dbReference>
<keyword evidence="1" id="KW-0732">Signal</keyword>
<protein>
    <recommendedName>
        <fullName evidence="4">Ommochrome-binding protein-like</fullName>
    </recommendedName>
</protein>
<dbReference type="SUPFAM" id="SSF63829">
    <property type="entry name" value="Calcium-dependent phosphotriesterase"/>
    <property type="match status" value="1"/>
</dbReference>